<evidence type="ECO:0000256" key="2">
    <source>
        <dbReference type="ARBA" id="ARBA00023125"/>
    </source>
</evidence>
<dbReference type="Gene3D" id="1.10.10.60">
    <property type="entry name" value="Homeodomain-like"/>
    <property type="match status" value="1"/>
</dbReference>
<dbReference type="KEGG" id="rsa:RSal33209_1842"/>
<dbReference type="Proteomes" id="UP000002007">
    <property type="component" value="Chromosome"/>
</dbReference>
<dbReference type="PROSITE" id="PS50977">
    <property type="entry name" value="HTH_TETR_2"/>
    <property type="match status" value="1"/>
</dbReference>
<dbReference type="InterPro" id="IPR001647">
    <property type="entry name" value="HTH_TetR"/>
</dbReference>
<evidence type="ECO:0000256" key="4">
    <source>
        <dbReference type="PROSITE-ProRule" id="PRU00335"/>
    </source>
</evidence>
<dbReference type="GO" id="GO:0003677">
    <property type="term" value="F:DNA binding"/>
    <property type="evidence" value="ECO:0007669"/>
    <property type="project" value="UniProtKB-UniRule"/>
</dbReference>
<evidence type="ECO:0000259" key="5">
    <source>
        <dbReference type="PROSITE" id="PS50977"/>
    </source>
</evidence>
<feature type="domain" description="HTH tetR-type" evidence="5">
    <location>
        <begin position="12"/>
        <end position="72"/>
    </location>
</feature>
<evidence type="ECO:0000256" key="1">
    <source>
        <dbReference type="ARBA" id="ARBA00023015"/>
    </source>
</evidence>
<dbReference type="InterPro" id="IPR036271">
    <property type="entry name" value="Tet_transcr_reg_TetR-rel_C_sf"/>
</dbReference>
<feature type="DNA-binding region" description="H-T-H motif" evidence="4">
    <location>
        <begin position="35"/>
        <end position="54"/>
    </location>
</feature>
<dbReference type="PANTHER" id="PTHR47506:SF1">
    <property type="entry name" value="HTH-TYPE TRANSCRIPTIONAL REGULATOR YJDC"/>
    <property type="match status" value="1"/>
</dbReference>
<gene>
    <name evidence="6" type="ordered locus">RSal33209_1842</name>
</gene>
<dbReference type="eggNOG" id="COG1309">
    <property type="taxonomic scope" value="Bacteria"/>
</dbReference>
<keyword evidence="1" id="KW-0805">Transcription regulation</keyword>
<dbReference type="HOGENOM" id="CLU_069356_28_0_11"/>
<dbReference type="Gene3D" id="1.10.357.10">
    <property type="entry name" value="Tetracycline Repressor, domain 2"/>
    <property type="match status" value="1"/>
</dbReference>
<evidence type="ECO:0000313" key="6">
    <source>
        <dbReference type="EMBL" id="ABY23575.1"/>
    </source>
</evidence>
<reference evidence="7" key="1">
    <citation type="journal article" date="2008" name="J. Bacteriol.">
        <title>Genome sequence of the fish pathogen Renibacterium salmoninarum suggests reductive evolution away from an environmental Arthrobacter ancestor.</title>
        <authorList>
            <person name="Wiens G.D."/>
            <person name="Rockey D.D."/>
            <person name="Wu Z."/>
            <person name="Chang J."/>
            <person name="Levy R."/>
            <person name="Crane S."/>
            <person name="Chen D.S."/>
            <person name="Capri G.R."/>
            <person name="Burnett J.R."/>
            <person name="Sudheesh P.S."/>
            <person name="Schipma M.J."/>
            <person name="Burd H."/>
            <person name="Bhattacharyya A."/>
            <person name="Rhodes L.D."/>
            <person name="Kaul R."/>
            <person name="Strom M.S."/>
        </authorList>
    </citation>
    <scope>NUCLEOTIDE SEQUENCE [LARGE SCALE GENOMIC DNA]</scope>
    <source>
        <strain evidence="7">ATCC 33209 / DSM 20767 / JCM 11484 / NBRC 15589 / NCIMB 2235</strain>
    </source>
</reference>
<keyword evidence="2 4" id="KW-0238">DNA-binding</keyword>
<accession>A9WQW9</accession>
<dbReference type="STRING" id="288705.RSal33209_1842"/>
<evidence type="ECO:0000256" key="3">
    <source>
        <dbReference type="ARBA" id="ARBA00023163"/>
    </source>
</evidence>
<evidence type="ECO:0000313" key="7">
    <source>
        <dbReference type="Proteomes" id="UP000002007"/>
    </source>
</evidence>
<dbReference type="InterPro" id="IPR011075">
    <property type="entry name" value="TetR_C"/>
</dbReference>
<dbReference type="SUPFAM" id="SSF46689">
    <property type="entry name" value="Homeodomain-like"/>
    <property type="match status" value="1"/>
</dbReference>
<organism evidence="6 7">
    <name type="scientific">Renibacterium salmoninarum (strain ATCC 33209 / DSM 20767 / JCM 11484 / NBRC 15589 / NCIMB 2235)</name>
    <dbReference type="NCBI Taxonomy" id="288705"/>
    <lineage>
        <taxon>Bacteria</taxon>
        <taxon>Bacillati</taxon>
        <taxon>Actinomycetota</taxon>
        <taxon>Actinomycetes</taxon>
        <taxon>Micrococcales</taxon>
        <taxon>Micrococcaceae</taxon>
        <taxon>Renibacterium</taxon>
    </lineage>
</organism>
<proteinExistence type="predicted"/>
<dbReference type="Pfam" id="PF16925">
    <property type="entry name" value="TetR_C_13"/>
    <property type="match status" value="1"/>
</dbReference>
<keyword evidence="7" id="KW-1185">Reference proteome</keyword>
<dbReference type="InterPro" id="IPR009057">
    <property type="entry name" value="Homeodomain-like_sf"/>
</dbReference>
<dbReference type="EMBL" id="CP000910">
    <property type="protein sequence ID" value="ABY23575.1"/>
    <property type="molecule type" value="Genomic_DNA"/>
</dbReference>
<name>A9WQW9_RENSM</name>
<dbReference type="SUPFAM" id="SSF48498">
    <property type="entry name" value="Tetracyclin repressor-like, C-terminal domain"/>
    <property type="match status" value="1"/>
</dbReference>
<dbReference type="PRINTS" id="PR00455">
    <property type="entry name" value="HTHTETR"/>
</dbReference>
<sequence length="200" mass="22062">MFQKGDLMRPKEFEPDAIADAAMNVFWQRGYASTSVQDLVDGTGLGRSSIYNFFGSKHELYESALRRYHDWSGATLDVLNEADPVKELIRRILMSIVDDELDSESHNGCMVANASLELAGHDPIVAALVAENFDRMERAFDGALCRAQRDGEVAPDKDPKILAKFIVNTIQGIRVLGKGSAESDRRARLLGVVDTAMSVL</sequence>
<dbReference type="Pfam" id="PF00440">
    <property type="entry name" value="TetR_N"/>
    <property type="match status" value="1"/>
</dbReference>
<dbReference type="AlphaFoldDB" id="A9WQW9"/>
<keyword evidence="3" id="KW-0804">Transcription</keyword>
<dbReference type="PANTHER" id="PTHR47506">
    <property type="entry name" value="TRANSCRIPTIONAL REGULATORY PROTEIN"/>
    <property type="match status" value="1"/>
</dbReference>
<protein>
    <submittedName>
        <fullName evidence="6">Transcriptional regulator, TetR family</fullName>
    </submittedName>
</protein>